<evidence type="ECO:0000313" key="1">
    <source>
        <dbReference type="EMBL" id="CAD8112042.1"/>
    </source>
</evidence>
<organism evidence="1 2">
    <name type="scientific">Paramecium sonneborni</name>
    <dbReference type="NCBI Taxonomy" id="65129"/>
    <lineage>
        <taxon>Eukaryota</taxon>
        <taxon>Sar</taxon>
        <taxon>Alveolata</taxon>
        <taxon>Ciliophora</taxon>
        <taxon>Intramacronucleata</taxon>
        <taxon>Oligohymenophorea</taxon>
        <taxon>Peniculida</taxon>
        <taxon>Parameciidae</taxon>
        <taxon>Paramecium</taxon>
    </lineage>
</organism>
<dbReference type="EMBL" id="CAJJDN010000099">
    <property type="protein sequence ID" value="CAD8112042.1"/>
    <property type="molecule type" value="Genomic_DNA"/>
</dbReference>
<reference evidence="1" key="1">
    <citation type="submission" date="2021-01" db="EMBL/GenBank/DDBJ databases">
        <authorList>
            <consortium name="Genoscope - CEA"/>
            <person name="William W."/>
        </authorList>
    </citation>
    <scope>NUCLEOTIDE SEQUENCE</scope>
</reference>
<accession>A0A8S1Q8Z1</accession>
<evidence type="ECO:0000313" key="2">
    <source>
        <dbReference type="Proteomes" id="UP000692954"/>
    </source>
</evidence>
<keyword evidence="2" id="KW-1185">Reference proteome</keyword>
<dbReference type="Proteomes" id="UP000692954">
    <property type="component" value="Unassembled WGS sequence"/>
</dbReference>
<dbReference type="AlphaFoldDB" id="A0A8S1Q8Z1"/>
<protein>
    <submittedName>
        <fullName evidence="1">Uncharacterized protein</fullName>
    </submittedName>
</protein>
<name>A0A8S1Q8Z1_9CILI</name>
<proteinExistence type="predicted"/>
<comment type="caution">
    <text evidence="1">The sequence shown here is derived from an EMBL/GenBank/DDBJ whole genome shotgun (WGS) entry which is preliminary data.</text>
</comment>
<gene>
    <name evidence="1" type="ORF">PSON_ATCC_30995.1.T0990205</name>
</gene>
<sequence length="173" mass="20760">MLIKNQFYYQNQKCKSLIKQTIQQSTSQYFQLNYLNNITFIQFQNTPISQIYKASYQIEINQIFFESLIFKNSQQEHKVSISQFCNNQSQLKNQLLHVIGFQQLSISNSEILNLFSINYQQWIQDLVLKQLLIQQDKQYQQMYNIQGIYNQKANKPLHDSWFLQICNIIQILN</sequence>